<dbReference type="InterPro" id="IPR036390">
    <property type="entry name" value="WH_DNA-bd_sf"/>
</dbReference>
<dbReference type="SUPFAM" id="SSF46785">
    <property type="entry name" value="Winged helix' DNA-binding domain"/>
    <property type="match status" value="1"/>
</dbReference>
<dbReference type="Pfam" id="PF03466">
    <property type="entry name" value="LysR_substrate"/>
    <property type="match status" value="1"/>
</dbReference>
<dbReference type="Pfam" id="PF00126">
    <property type="entry name" value="HTH_1"/>
    <property type="match status" value="1"/>
</dbReference>
<dbReference type="InterPro" id="IPR036388">
    <property type="entry name" value="WH-like_DNA-bd_sf"/>
</dbReference>
<name>A0A432VW75_9GAMM</name>
<keyword evidence="7" id="KW-1185">Reference proteome</keyword>
<evidence type="ECO:0000256" key="1">
    <source>
        <dbReference type="ARBA" id="ARBA00009437"/>
    </source>
</evidence>
<gene>
    <name evidence="6" type="ORF">CWE08_06875</name>
</gene>
<accession>A0A432VW75</accession>
<evidence type="ECO:0000256" key="3">
    <source>
        <dbReference type="ARBA" id="ARBA00023125"/>
    </source>
</evidence>
<comment type="caution">
    <text evidence="6">The sequence shown here is derived from an EMBL/GenBank/DDBJ whole genome shotgun (WGS) entry which is preliminary data.</text>
</comment>
<dbReference type="GO" id="GO:0043565">
    <property type="term" value="F:sequence-specific DNA binding"/>
    <property type="evidence" value="ECO:0007669"/>
    <property type="project" value="TreeGrafter"/>
</dbReference>
<evidence type="ECO:0000256" key="4">
    <source>
        <dbReference type="ARBA" id="ARBA00023163"/>
    </source>
</evidence>
<evidence type="ECO:0000259" key="5">
    <source>
        <dbReference type="PROSITE" id="PS50931"/>
    </source>
</evidence>
<dbReference type="RefSeq" id="WP_126767021.1">
    <property type="nucleotide sequence ID" value="NZ_PIPJ01000004.1"/>
</dbReference>
<dbReference type="GO" id="GO:0006351">
    <property type="term" value="P:DNA-templated transcription"/>
    <property type="evidence" value="ECO:0007669"/>
    <property type="project" value="TreeGrafter"/>
</dbReference>
<dbReference type="FunFam" id="1.10.10.10:FF:000001">
    <property type="entry name" value="LysR family transcriptional regulator"/>
    <property type="match status" value="1"/>
</dbReference>
<evidence type="ECO:0000256" key="2">
    <source>
        <dbReference type="ARBA" id="ARBA00023015"/>
    </source>
</evidence>
<keyword evidence="4" id="KW-0804">Transcription</keyword>
<proteinExistence type="inferred from homology"/>
<dbReference type="PANTHER" id="PTHR30537">
    <property type="entry name" value="HTH-TYPE TRANSCRIPTIONAL REGULATOR"/>
    <property type="match status" value="1"/>
</dbReference>
<evidence type="ECO:0000313" key="6">
    <source>
        <dbReference type="EMBL" id="RUO20818.1"/>
    </source>
</evidence>
<dbReference type="OrthoDB" id="9786526at2"/>
<dbReference type="Gene3D" id="3.40.190.290">
    <property type="match status" value="1"/>
</dbReference>
<dbReference type="InterPro" id="IPR005119">
    <property type="entry name" value="LysR_subst-bd"/>
</dbReference>
<dbReference type="Proteomes" id="UP000288395">
    <property type="component" value="Unassembled WGS sequence"/>
</dbReference>
<dbReference type="GO" id="GO:0003700">
    <property type="term" value="F:DNA-binding transcription factor activity"/>
    <property type="evidence" value="ECO:0007669"/>
    <property type="project" value="InterPro"/>
</dbReference>
<reference evidence="7" key="1">
    <citation type="journal article" date="2018" name="Front. Microbiol.">
        <title>Genome-Based Analysis Reveals the Taxonomy and Diversity of the Family Idiomarinaceae.</title>
        <authorList>
            <person name="Liu Y."/>
            <person name="Lai Q."/>
            <person name="Shao Z."/>
        </authorList>
    </citation>
    <scope>NUCLEOTIDE SEQUENCE [LARGE SCALE GENOMIC DNA]</scope>
    <source>
        <strain evidence="7">GBPy7</strain>
    </source>
</reference>
<feature type="domain" description="HTH lysR-type" evidence="5">
    <location>
        <begin position="1"/>
        <end position="59"/>
    </location>
</feature>
<evidence type="ECO:0000313" key="7">
    <source>
        <dbReference type="Proteomes" id="UP000288395"/>
    </source>
</evidence>
<dbReference type="AlphaFoldDB" id="A0A432VW75"/>
<dbReference type="CDD" id="cd08473">
    <property type="entry name" value="PBP2_CrgA_like_4"/>
    <property type="match status" value="1"/>
</dbReference>
<dbReference type="InterPro" id="IPR058163">
    <property type="entry name" value="LysR-type_TF_proteobact-type"/>
</dbReference>
<dbReference type="SUPFAM" id="SSF53850">
    <property type="entry name" value="Periplasmic binding protein-like II"/>
    <property type="match status" value="1"/>
</dbReference>
<dbReference type="PROSITE" id="PS50931">
    <property type="entry name" value="HTH_LYSR"/>
    <property type="match status" value="1"/>
</dbReference>
<protein>
    <submittedName>
        <fullName evidence="6">LysR family transcriptional regulator</fullName>
    </submittedName>
</protein>
<dbReference type="InterPro" id="IPR000847">
    <property type="entry name" value="LysR_HTH_N"/>
</dbReference>
<keyword evidence="3" id="KW-0238">DNA-binding</keyword>
<sequence>MKDITNLALFAHVVEHGSFSSAARSLGIPKSTLSRRIADLEIELGVRLLNRTTRKLYLTDVGREFLVHCQTVVAAANAAEQVTQFVQEKPRGKVRLSSPYAISQSLLVQILPEFMARYPDVNIDLVMTNKPVNLIEEQVDIALRVRATMEESSLIGRELLPSGQALYASPELVAEYGEPTHPTDLVNWPALSMHYSSGRYQWSFTSDNGENLVLSYQARLITDDLWVLREAAYQHQGVVSLPTYLCRDYVKQGRLVRVLPNWQMPVGKLHLVYPYRRGLLPAVRVLIDFLLERMPLAAGVAGIASDTDALEG</sequence>
<dbReference type="Gene3D" id="1.10.10.10">
    <property type="entry name" value="Winged helix-like DNA-binding domain superfamily/Winged helix DNA-binding domain"/>
    <property type="match status" value="1"/>
</dbReference>
<keyword evidence="2" id="KW-0805">Transcription regulation</keyword>
<organism evidence="6 7">
    <name type="scientific">Aliidiomarina iranensis</name>
    <dbReference type="NCBI Taxonomy" id="1434071"/>
    <lineage>
        <taxon>Bacteria</taxon>
        <taxon>Pseudomonadati</taxon>
        <taxon>Pseudomonadota</taxon>
        <taxon>Gammaproteobacteria</taxon>
        <taxon>Alteromonadales</taxon>
        <taxon>Idiomarinaceae</taxon>
        <taxon>Aliidiomarina</taxon>
    </lineage>
</organism>
<dbReference type="PANTHER" id="PTHR30537:SF31">
    <property type="entry name" value="TRANSCRIPTIONAL REGULATOR, LYSR FAMILY"/>
    <property type="match status" value="1"/>
</dbReference>
<dbReference type="EMBL" id="PIPJ01000004">
    <property type="protein sequence ID" value="RUO20818.1"/>
    <property type="molecule type" value="Genomic_DNA"/>
</dbReference>
<comment type="similarity">
    <text evidence="1">Belongs to the LysR transcriptional regulatory family.</text>
</comment>